<dbReference type="NCBIfam" id="TIGR00367">
    <property type="entry name" value="calcium/sodium antiporter"/>
    <property type="match status" value="1"/>
</dbReference>
<dbReference type="Pfam" id="PF01699">
    <property type="entry name" value="Na_Ca_ex"/>
    <property type="match status" value="2"/>
</dbReference>
<keyword evidence="2 5" id="KW-0812">Transmembrane</keyword>
<dbReference type="Gene3D" id="1.20.1420.30">
    <property type="entry name" value="NCX, central ion-binding region"/>
    <property type="match status" value="1"/>
</dbReference>
<evidence type="ECO:0000256" key="4">
    <source>
        <dbReference type="ARBA" id="ARBA00023136"/>
    </source>
</evidence>
<feature type="transmembrane region" description="Helical" evidence="5">
    <location>
        <begin position="274"/>
        <end position="293"/>
    </location>
</feature>
<dbReference type="PANTHER" id="PTHR10846">
    <property type="entry name" value="SODIUM/POTASSIUM/CALCIUM EXCHANGER"/>
    <property type="match status" value="1"/>
</dbReference>
<name>A0A4R5EXK4_9RHOB</name>
<feature type="transmembrane region" description="Helical" evidence="5">
    <location>
        <begin position="67"/>
        <end position="90"/>
    </location>
</feature>
<dbReference type="OrthoDB" id="9794225at2"/>
<feature type="transmembrane region" description="Helical" evidence="5">
    <location>
        <begin position="240"/>
        <end position="262"/>
    </location>
</feature>
<protein>
    <submittedName>
        <fullName evidence="7">Calcium/sodium antiporter</fullName>
    </submittedName>
</protein>
<dbReference type="GO" id="GO:0008273">
    <property type="term" value="F:calcium, potassium:sodium antiporter activity"/>
    <property type="evidence" value="ECO:0007669"/>
    <property type="project" value="TreeGrafter"/>
</dbReference>
<dbReference type="PANTHER" id="PTHR10846:SF8">
    <property type="entry name" value="INNER MEMBRANE PROTEIN YRBG"/>
    <property type="match status" value="1"/>
</dbReference>
<evidence type="ECO:0000259" key="6">
    <source>
        <dbReference type="Pfam" id="PF01699"/>
    </source>
</evidence>
<evidence type="ECO:0000313" key="7">
    <source>
        <dbReference type="EMBL" id="TDE39799.1"/>
    </source>
</evidence>
<proteinExistence type="predicted"/>
<feature type="transmembrane region" description="Helical" evidence="5">
    <location>
        <begin position="34"/>
        <end position="55"/>
    </location>
</feature>
<sequence>MMVWLLAGLGLVILLLAGDALVRGAVNLSLRLGVPALIVSLTIVAFGTSAPELLISIRAVLDHAPGIALGNVVGSNTANILLVLGIPAILAHMHTGACDSRKSYVFMLVATVLFIGLAFTGTFTLVSGLVMLAMLALVLWDQMRDALAHRRTCALEAESLDGLEEADPDMPYWRISVYLALGLIGLPLGASLLVESASIIARTYGVSDTVIGLTLVALGTSLPELATTVMAALRKQADVALGNVIGSNMFNLLAIIGAATMFGPIPVDPEFLRFDLWVMLGASLLLVPFVFFGRDLTRRWGIVLSALYVIYVCAVLM</sequence>
<accession>A0A4R5EXK4</accession>
<evidence type="ECO:0000313" key="8">
    <source>
        <dbReference type="Proteomes" id="UP000294662"/>
    </source>
</evidence>
<feature type="transmembrane region" description="Helical" evidence="5">
    <location>
        <begin position="300"/>
        <end position="316"/>
    </location>
</feature>
<feature type="domain" description="Sodium/calcium exchanger membrane region" evidence="6">
    <location>
        <begin position="3"/>
        <end position="140"/>
    </location>
</feature>
<dbReference type="AlphaFoldDB" id="A0A4R5EXK4"/>
<evidence type="ECO:0000256" key="1">
    <source>
        <dbReference type="ARBA" id="ARBA00004141"/>
    </source>
</evidence>
<organism evidence="7 8">
    <name type="scientific">Antarcticimicrobium sediminis</name>
    <dbReference type="NCBI Taxonomy" id="2546227"/>
    <lineage>
        <taxon>Bacteria</taxon>
        <taxon>Pseudomonadati</taxon>
        <taxon>Pseudomonadota</taxon>
        <taxon>Alphaproteobacteria</taxon>
        <taxon>Rhodobacterales</taxon>
        <taxon>Paracoccaceae</taxon>
        <taxon>Antarcticimicrobium</taxon>
    </lineage>
</organism>
<dbReference type="InterPro" id="IPR004837">
    <property type="entry name" value="NaCa_Exmemb"/>
</dbReference>
<keyword evidence="3 5" id="KW-1133">Transmembrane helix</keyword>
<dbReference type="InterPro" id="IPR044880">
    <property type="entry name" value="NCX_ion-bd_dom_sf"/>
</dbReference>
<feature type="transmembrane region" description="Helical" evidence="5">
    <location>
        <begin position="110"/>
        <end position="140"/>
    </location>
</feature>
<dbReference type="RefSeq" id="WP_132828053.1">
    <property type="nucleotide sequence ID" value="NZ_SMFP01000003.1"/>
</dbReference>
<dbReference type="GO" id="GO:0006874">
    <property type="term" value="P:intracellular calcium ion homeostasis"/>
    <property type="evidence" value="ECO:0007669"/>
    <property type="project" value="TreeGrafter"/>
</dbReference>
<feature type="transmembrane region" description="Helical" evidence="5">
    <location>
        <begin position="177"/>
        <end position="204"/>
    </location>
</feature>
<dbReference type="GO" id="GO:0005886">
    <property type="term" value="C:plasma membrane"/>
    <property type="evidence" value="ECO:0007669"/>
    <property type="project" value="TreeGrafter"/>
</dbReference>
<dbReference type="EMBL" id="SMFP01000003">
    <property type="protein sequence ID" value="TDE39799.1"/>
    <property type="molecule type" value="Genomic_DNA"/>
</dbReference>
<evidence type="ECO:0000256" key="5">
    <source>
        <dbReference type="SAM" id="Phobius"/>
    </source>
</evidence>
<dbReference type="Proteomes" id="UP000294662">
    <property type="component" value="Unassembled WGS sequence"/>
</dbReference>
<keyword evidence="4 5" id="KW-0472">Membrane</keyword>
<evidence type="ECO:0000256" key="3">
    <source>
        <dbReference type="ARBA" id="ARBA00022989"/>
    </source>
</evidence>
<feature type="domain" description="Sodium/calcium exchanger membrane region" evidence="6">
    <location>
        <begin position="177"/>
        <end position="316"/>
    </location>
</feature>
<evidence type="ECO:0000256" key="2">
    <source>
        <dbReference type="ARBA" id="ARBA00022692"/>
    </source>
</evidence>
<dbReference type="InterPro" id="IPR004481">
    <property type="entry name" value="K/Na/Ca-exchanger"/>
</dbReference>
<dbReference type="GO" id="GO:0005262">
    <property type="term" value="F:calcium channel activity"/>
    <property type="evidence" value="ECO:0007669"/>
    <property type="project" value="TreeGrafter"/>
</dbReference>
<gene>
    <name evidence="7" type="ORF">E1B25_07045</name>
</gene>
<comment type="subcellular location">
    <subcellularLocation>
        <location evidence="1">Membrane</location>
        <topology evidence="1">Multi-pass membrane protein</topology>
    </subcellularLocation>
</comment>
<reference evidence="7 8" key="1">
    <citation type="submission" date="2019-03" db="EMBL/GenBank/DDBJ databases">
        <authorList>
            <person name="Zhang S."/>
        </authorList>
    </citation>
    <scope>NUCLEOTIDE SEQUENCE [LARGE SCALE GENOMIC DNA]</scope>
    <source>
        <strain evidence="7 8">S4J41</strain>
    </source>
</reference>
<feature type="transmembrane region" description="Helical" evidence="5">
    <location>
        <begin position="210"/>
        <end position="233"/>
    </location>
</feature>
<comment type="caution">
    <text evidence="7">The sequence shown here is derived from an EMBL/GenBank/DDBJ whole genome shotgun (WGS) entry which is preliminary data.</text>
</comment>
<keyword evidence="8" id="KW-1185">Reference proteome</keyword>